<evidence type="ECO:0000313" key="4">
    <source>
        <dbReference type="EMBL" id="CBK24842.2"/>
    </source>
</evidence>
<dbReference type="EMBL" id="FN668689">
    <property type="protein sequence ID" value="CBK24842.2"/>
    <property type="molecule type" value="Genomic_DNA"/>
</dbReference>
<dbReference type="InterPro" id="IPR001680">
    <property type="entry name" value="WD40_rpt"/>
</dbReference>
<feature type="repeat" description="WD" evidence="3">
    <location>
        <begin position="120"/>
        <end position="151"/>
    </location>
</feature>
<keyword evidence="5" id="KW-1185">Reference proteome</keyword>
<dbReference type="SMART" id="SM00320">
    <property type="entry name" value="WD40"/>
    <property type="match status" value="3"/>
</dbReference>
<dbReference type="Proteomes" id="UP000008312">
    <property type="component" value="Unassembled WGS sequence"/>
</dbReference>
<dbReference type="OMA" id="CHNCIVW"/>
<dbReference type="GeneID" id="24921545"/>
<evidence type="ECO:0000313" key="5">
    <source>
        <dbReference type="Proteomes" id="UP000008312"/>
    </source>
</evidence>
<name>D8M9V3_BLAHO</name>
<evidence type="ECO:0000256" key="1">
    <source>
        <dbReference type="ARBA" id="ARBA00022574"/>
    </source>
</evidence>
<dbReference type="PROSITE" id="PS50082">
    <property type="entry name" value="WD_REPEATS_2"/>
    <property type="match status" value="2"/>
</dbReference>
<feature type="repeat" description="WD" evidence="3">
    <location>
        <begin position="78"/>
        <end position="119"/>
    </location>
</feature>
<gene>
    <name evidence="4" type="ORF">GSBLH_T00004521001</name>
</gene>
<keyword evidence="2" id="KW-0677">Repeat</keyword>
<dbReference type="SUPFAM" id="SSF50978">
    <property type="entry name" value="WD40 repeat-like"/>
    <property type="match status" value="1"/>
</dbReference>
<dbReference type="InterPro" id="IPR015943">
    <property type="entry name" value="WD40/YVTN_repeat-like_dom_sf"/>
</dbReference>
<reference evidence="4" key="1">
    <citation type="submission" date="2010-02" db="EMBL/GenBank/DDBJ databases">
        <title>Sequencing and annotation of the Blastocystis hominis genome.</title>
        <authorList>
            <person name="Wincker P."/>
        </authorList>
    </citation>
    <scope>NUCLEOTIDE SEQUENCE</scope>
    <source>
        <strain evidence="4">Singapore isolate B</strain>
    </source>
</reference>
<sequence length="157" mass="17002">MSLACSPEGDLLATGHKDGSLTLLDLSKLRVLHTLHDHAMPIRTLVFSASKQLYAGCDDGSVSCHDCRTESFALVDSLQGHTGFVTAVDISADEKYLVSSSADKKVIVWSLKERETPQTMNCHNCIVWSVAFSPDGSKIVSTGDDGSVQIYVRKETV</sequence>
<evidence type="ECO:0000256" key="2">
    <source>
        <dbReference type="ARBA" id="ARBA00022737"/>
    </source>
</evidence>
<dbReference type="InParanoid" id="D8M9V3"/>
<dbReference type="InterPro" id="IPR036322">
    <property type="entry name" value="WD40_repeat_dom_sf"/>
</dbReference>
<dbReference type="PRINTS" id="PR00319">
    <property type="entry name" value="GPROTEINB"/>
</dbReference>
<dbReference type="Pfam" id="PF00400">
    <property type="entry name" value="WD40"/>
    <property type="match status" value="4"/>
</dbReference>
<proteinExistence type="predicted"/>
<dbReference type="Gene3D" id="2.130.10.10">
    <property type="entry name" value="YVTN repeat-like/Quinoprotein amine dehydrogenase"/>
    <property type="match status" value="1"/>
</dbReference>
<dbReference type="PANTHER" id="PTHR44090">
    <property type="entry name" value="WD REPEAT-CONTAINING PROTEIN 61"/>
    <property type="match status" value="1"/>
</dbReference>
<dbReference type="PANTHER" id="PTHR44090:SF1">
    <property type="entry name" value="SUPERKILLER COMPLEX PROTEIN 8"/>
    <property type="match status" value="1"/>
</dbReference>
<organism evidence="4">
    <name type="scientific">Blastocystis hominis</name>
    <dbReference type="NCBI Taxonomy" id="12968"/>
    <lineage>
        <taxon>Eukaryota</taxon>
        <taxon>Sar</taxon>
        <taxon>Stramenopiles</taxon>
        <taxon>Bigyra</taxon>
        <taxon>Opalozoa</taxon>
        <taxon>Opalinata</taxon>
        <taxon>Blastocystidae</taxon>
        <taxon>Blastocystis</taxon>
    </lineage>
</organism>
<protein>
    <submittedName>
        <fullName evidence="4">Uncharacterized protein</fullName>
    </submittedName>
</protein>
<evidence type="ECO:0000256" key="3">
    <source>
        <dbReference type="PROSITE-ProRule" id="PRU00221"/>
    </source>
</evidence>
<dbReference type="RefSeq" id="XP_012898890.1">
    <property type="nucleotide sequence ID" value="XM_013043436.1"/>
</dbReference>
<dbReference type="GO" id="GO:0016593">
    <property type="term" value="C:Cdc73/Paf1 complex"/>
    <property type="evidence" value="ECO:0007669"/>
    <property type="project" value="TreeGrafter"/>
</dbReference>
<accession>D8M9V3</accession>
<keyword evidence="1 3" id="KW-0853">WD repeat</keyword>
<dbReference type="AlphaFoldDB" id="D8M9V3"/>
<dbReference type="InterPro" id="IPR051510">
    <property type="entry name" value="SKI8"/>
</dbReference>
<dbReference type="PROSITE" id="PS50294">
    <property type="entry name" value="WD_REPEATS_REGION"/>
    <property type="match status" value="2"/>
</dbReference>
<dbReference type="InterPro" id="IPR001632">
    <property type="entry name" value="WD40_G-protein_beta-like"/>
</dbReference>
<dbReference type="OrthoDB" id="17410at2759"/>